<evidence type="ECO:0000313" key="1">
    <source>
        <dbReference type="EMBL" id="SJM32685.1"/>
    </source>
</evidence>
<sequence>MQRREAPVRIPFKELRPAFKTFAAQHGLARVGLIDLGDDLQLLDRLVFHFGPPIRTIVGPPISFLCLQPT</sequence>
<proteinExistence type="predicted"/>
<name>A0A2P9ANI4_9HYPH</name>
<dbReference type="Proteomes" id="UP000245698">
    <property type="component" value="Unassembled WGS sequence"/>
</dbReference>
<keyword evidence="2" id="KW-1185">Reference proteome</keyword>
<accession>A0A2P9ANI4</accession>
<gene>
    <name evidence="1" type="ORF">BQ8482_310006</name>
</gene>
<dbReference type="AlphaFoldDB" id="A0A2P9ANI4"/>
<dbReference type="EMBL" id="FUIG01000039">
    <property type="protein sequence ID" value="SJM32685.1"/>
    <property type="molecule type" value="Genomic_DNA"/>
</dbReference>
<organism evidence="1 2">
    <name type="scientific">Mesorhizobium delmotii</name>
    <dbReference type="NCBI Taxonomy" id="1631247"/>
    <lineage>
        <taxon>Bacteria</taxon>
        <taxon>Pseudomonadati</taxon>
        <taxon>Pseudomonadota</taxon>
        <taxon>Alphaproteobacteria</taxon>
        <taxon>Hyphomicrobiales</taxon>
        <taxon>Phyllobacteriaceae</taxon>
        <taxon>Mesorhizobium</taxon>
    </lineage>
</organism>
<protein>
    <submittedName>
        <fullName evidence="1">Uncharacterized protein</fullName>
    </submittedName>
</protein>
<evidence type="ECO:0000313" key="2">
    <source>
        <dbReference type="Proteomes" id="UP000245698"/>
    </source>
</evidence>
<reference evidence="2" key="1">
    <citation type="submission" date="2016-12" db="EMBL/GenBank/DDBJ databases">
        <authorList>
            <person name="Brunel B."/>
        </authorList>
    </citation>
    <scope>NUCLEOTIDE SEQUENCE [LARGE SCALE GENOMIC DNA]</scope>
</reference>